<dbReference type="PROSITE" id="PS00108">
    <property type="entry name" value="PROTEIN_KINASE_ST"/>
    <property type="match status" value="1"/>
</dbReference>
<name>A0AAU9KZY1_9STRA</name>
<dbReference type="AlphaFoldDB" id="A0AAU9KZY1"/>
<dbReference type="Gene3D" id="1.10.510.10">
    <property type="entry name" value="Transferase(Phosphotransferase) domain 1"/>
    <property type="match status" value="1"/>
</dbReference>
<organism evidence="6 7">
    <name type="scientific">Peronospora belbahrii</name>
    <dbReference type="NCBI Taxonomy" id="622444"/>
    <lineage>
        <taxon>Eukaryota</taxon>
        <taxon>Sar</taxon>
        <taxon>Stramenopiles</taxon>
        <taxon>Oomycota</taxon>
        <taxon>Peronosporomycetes</taxon>
        <taxon>Peronosporales</taxon>
        <taxon>Peronosporaceae</taxon>
        <taxon>Peronospora</taxon>
    </lineage>
</organism>
<evidence type="ECO:0000256" key="2">
    <source>
        <dbReference type="ARBA" id="ARBA00022840"/>
    </source>
</evidence>
<evidence type="ECO:0000313" key="6">
    <source>
        <dbReference type="EMBL" id="CAH0478065.1"/>
    </source>
</evidence>
<proteinExistence type="predicted"/>
<dbReference type="PANTHER" id="PTHR24346">
    <property type="entry name" value="MAP/MICROTUBULE AFFINITY-REGULATING KINASE"/>
    <property type="match status" value="1"/>
</dbReference>
<dbReference type="SUPFAM" id="SSF56112">
    <property type="entry name" value="Protein kinase-like (PK-like)"/>
    <property type="match status" value="1"/>
</dbReference>
<dbReference type="PROSITE" id="PS00107">
    <property type="entry name" value="PROTEIN_KINASE_ATP"/>
    <property type="match status" value="1"/>
</dbReference>
<dbReference type="Gene3D" id="2.30.29.30">
    <property type="entry name" value="Pleckstrin-homology domain (PH domain)/Phosphotyrosine-binding domain (PTB)"/>
    <property type="match status" value="2"/>
</dbReference>
<dbReference type="InterPro" id="IPR017441">
    <property type="entry name" value="Protein_kinase_ATP_BS"/>
</dbReference>
<dbReference type="InterPro" id="IPR011009">
    <property type="entry name" value="Kinase-like_dom_sf"/>
</dbReference>
<evidence type="ECO:0000259" key="4">
    <source>
        <dbReference type="PROSITE" id="PS50003"/>
    </source>
</evidence>
<evidence type="ECO:0000256" key="1">
    <source>
        <dbReference type="ARBA" id="ARBA00022741"/>
    </source>
</evidence>
<feature type="binding site" evidence="3">
    <location>
        <position position="328"/>
    </location>
    <ligand>
        <name>ATP</name>
        <dbReference type="ChEBI" id="CHEBI:30616"/>
    </ligand>
</feature>
<dbReference type="EMBL" id="CAKKTJ010000212">
    <property type="protein sequence ID" value="CAH0478065.1"/>
    <property type="molecule type" value="Genomic_DNA"/>
</dbReference>
<evidence type="ECO:0000259" key="5">
    <source>
        <dbReference type="PROSITE" id="PS50011"/>
    </source>
</evidence>
<dbReference type="SUPFAM" id="SSF50729">
    <property type="entry name" value="PH domain-like"/>
    <property type="match status" value="1"/>
</dbReference>
<gene>
    <name evidence="6" type="ORF">PBS003_LOCUS4781</name>
</gene>
<reference evidence="6" key="1">
    <citation type="submission" date="2021-11" db="EMBL/GenBank/DDBJ databases">
        <authorList>
            <person name="Islam A."/>
            <person name="Islam S."/>
            <person name="Flora M.S."/>
            <person name="Rahman M."/>
            <person name="Ziaur R.M."/>
            <person name="Epstein J.H."/>
            <person name="Hassan M."/>
            <person name="Klassen M."/>
            <person name="Woodard K."/>
            <person name="Webb A."/>
            <person name="Webby R.J."/>
            <person name="El Zowalaty M.E."/>
        </authorList>
    </citation>
    <scope>NUCLEOTIDE SEQUENCE</scope>
    <source>
        <strain evidence="6">Pbs3</strain>
    </source>
</reference>
<keyword evidence="2 3" id="KW-0067">ATP-binding</keyword>
<dbReference type="Proteomes" id="UP001160483">
    <property type="component" value="Unassembled WGS sequence"/>
</dbReference>
<evidence type="ECO:0000256" key="3">
    <source>
        <dbReference type="PROSITE-ProRule" id="PRU10141"/>
    </source>
</evidence>
<dbReference type="InterPro" id="IPR008271">
    <property type="entry name" value="Ser/Thr_kinase_AS"/>
</dbReference>
<dbReference type="FunFam" id="1.10.510.10:FF:001861">
    <property type="entry name" value="Hormonally up-regulated neu tumor-associated kinase-like Protein"/>
    <property type="match status" value="1"/>
</dbReference>
<dbReference type="GO" id="GO:0004674">
    <property type="term" value="F:protein serine/threonine kinase activity"/>
    <property type="evidence" value="ECO:0007669"/>
    <property type="project" value="TreeGrafter"/>
</dbReference>
<dbReference type="PANTHER" id="PTHR24346:SF30">
    <property type="entry name" value="MATERNAL EMBRYONIC LEUCINE ZIPPER KINASE"/>
    <property type="match status" value="1"/>
</dbReference>
<keyword evidence="1 3" id="KW-0547">Nucleotide-binding</keyword>
<dbReference type="Pfam" id="PF00069">
    <property type="entry name" value="Pkinase"/>
    <property type="match status" value="1"/>
</dbReference>
<dbReference type="InterPro" id="IPR011993">
    <property type="entry name" value="PH-like_dom_sf"/>
</dbReference>
<dbReference type="PROSITE" id="PS50003">
    <property type="entry name" value="PH_DOMAIN"/>
    <property type="match status" value="1"/>
</dbReference>
<sequence length="721" mass="81666">MQSIYNSRRTSSAGSSDLDNVRDAQVQQFPATEITIPSFDKIDGTFFSYTPSISSYPAVCASDEPCGLYTSGYLQHYDSNTAPKWQERYCRLEEKRLLCYKKEKDRTLLFQVNFTRNSVLLYHKEASDDHVVNQQQQHATNQLVETTKSSLSLYPAAVHMESMTFLLDGVEICGHSVIGQNIEIPVRFKTEKEGDYVTWITCFNDVIQRRERDALVQVTVETSQSDSDVENMELPIALRKTSKSTTLVDSPKRRILDMNGQEGAKMPRQTSSALAGFERPMESQSLVNVETYETFRSRYLLMKEIGEGSFSIVHRAVNRLTGHVCAVKCCKVSQALEEEERLLRTLSHPNVVSLEGVFERNKNLHYVVMDYLKDGDMCDQLIKRQRLPEPEVRRIIRQVVEGLAYLHRRCVLHRDIKPENILIHGNMVKIADFGLAKELEQPTTLLQRSCGTLEYAAPELLCGQPYGLKSDVFSLGIVLYVLLFGSFPFSVETAAALKCMDPFPTDVDVRDMSCLSSSNVQWRIISPLAQDALLKMLKTNDAERISAEDLLGHPWFNDTMAGMSKSISCTPDELEHSRIEDCEAMGFAELLSRGFRVIKYGNKESTMPYVALLSLNFMEERINWTAHENPLPTEMVKDTSKNTIVCCTGGSRGIFLRDIKEIREGHTTKAFLSHNNIKSIPPPELCLSIICPWRTLDLAVEAPSQREFMVRGLRRLTASHA</sequence>
<dbReference type="PROSITE" id="PS50011">
    <property type="entry name" value="PROTEIN_KINASE_DOM"/>
    <property type="match status" value="1"/>
</dbReference>
<dbReference type="GO" id="GO:0035556">
    <property type="term" value="P:intracellular signal transduction"/>
    <property type="evidence" value="ECO:0007669"/>
    <property type="project" value="TreeGrafter"/>
</dbReference>
<feature type="domain" description="Protein kinase" evidence="5">
    <location>
        <begin position="299"/>
        <end position="556"/>
    </location>
</feature>
<dbReference type="SMART" id="SM00233">
    <property type="entry name" value="PH"/>
    <property type="match status" value="1"/>
</dbReference>
<dbReference type="SMART" id="SM00220">
    <property type="entry name" value="S_TKc"/>
    <property type="match status" value="1"/>
</dbReference>
<dbReference type="Gene3D" id="3.30.200.20">
    <property type="entry name" value="Phosphorylase Kinase, domain 1"/>
    <property type="match status" value="1"/>
</dbReference>
<feature type="domain" description="PH" evidence="4">
    <location>
        <begin position="67"/>
        <end position="208"/>
    </location>
</feature>
<accession>A0AAU9KZY1</accession>
<dbReference type="GO" id="GO:0005737">
    <property type="term" value="C:cytoplasm"/>
    <property type="evidence" value="ECO:0007669"/>
    <property type="project" value="TreeGrafter"/>
</dbReference>
<protein>
    <recommendedName>
        <fullName evidence="8">Protein kinase domain-containing protein</fullName>
    </recommendedName>
</protein>
<comment type="caution">
    <text evidence="6">The sequence shown here is derived from an EMBL/GenBank/DDBJ whole genome shotgun (WGS) entry which is preliminary data.</text>
</comment>
<dbReference type="InterPro" id="IPR000719">
    <property type="entry name" value="Prot_kinase_dom"/>
</dbReference>
<evidence type="ECO:0008006" key="8">
    <source>
        <dbReference type="Google" id="ProtNLM"/>
    </source>
</evidence>
<dbReference type="GO" id="GO:0005524">
    <property type="term" value="F:ATP binding"/>
    <property type="evidence" value="ECO:0007669"/>
    <property type="project" value="UniProtKB-UniRule"/>
</dbReference>
<dbReference type="InterPro" id="IPR001849">
    <property type="entry name" value="PH_domain"/>
</dbReference>
<dbReference type="CDD" id="cd00821">
    <property type="entry name" value="PH"/>
    <property type="match status" value="1"/>
</dbReference>
<evidence type="ECO:0000313" key="7">
    <source>
        <dbReference type="Proteomes" id="UP001160483"/>
    </source>
</evidence>